<feature type="region of interest" description="Disordered" evidence="1">
    <location>
        <begin position="1"/>
        <end position="43"/>
    </location>
</feature>
<evidence type="ECO:0000256" key="1">
    <source>
        <dbReference type="SAM" id="MobiDB-lite"/>
    </source>
</evidence>
<name>W4KC52_HETIT</name>
<evidence type="ECO:0000313" key="3">
    <source>
        <dbReference type="Proteomes" id="UP000030671"/>
    </source>
</evidence>
<organism evidence="2 3">
    <name type="scientific">Heterobasidion irregulare (strain TC 32-1)</name>
    <dbReference type="NCBI Taxonomy" id="747525"/>
    <lineage>
        <taxon>Eukaryota</taxon>
        <taxon>Fungi</taxon>
        <taxon>Dikarya</taxon>
        <taxon>Basidiomycota</taxon>
        <taxon>Agaricomycotina</taxon>
        <taxon>Agaricomycetes</taxon>
        <taxon>Russulales</taxon>
        <taxon>Bondarzewiaceae</taxon>
        <taxon>Heterobasidion</taxon>
        <taxon>Heterobasidion annosum species complex</taxon>
    </lineage>
</organism>
<protein>
    <submittedName>
        <fullName evidence="2">Uncharacterized protein</fullName>
    </submittedName>
</protein>
<dbReference type="KEGG" id="hir:HETIRDRAFT_107078"/>
<evidence type="ECO:0000313" key="2">
    <source>
        <dbReference type="EMBL" id="ETW82920.1"/>
    </source>
</evidence>
<sequence>MYEHTAHILNSRRRQTTRAEATRAELTPTAAEPGNIPERATVSDDKLMATSSWRQAHIDPSYDVLLSLRLNGRGTARTPSVAAPVPYKLARASAASHNTNLRRLGAR</sequence>
<accession>W4KC52</accession>
<dbReference type="AlphaFoldDB" id="W4KC52"/>
<dbReference type="InParanoid" id="W4KC52"/>
<dbReference type="EMBL" id="KI925457">
    <property type="protein sequence ID" value="ETW82920.1"/>
    <property type="molecule type" value="Genomic_DNA"/>
</dbReference>
<dbReference type="RefSeq" id="XP_009545225.1">
    <property type="nucleotide sequence ID" value="XM_009546930.1"/>
</dbReference>
<dbReference type="GeneID" id="20666212"/>
<gene>
    <name evidence="2" type="ORF">HETIRDRAFT_107078</name>
</gene>
<dbReference type="Proteomes" id="UP000030671">
    <property type="component" value="Unassembled WGS sequence"/>
</dbReference>
<dbReference type="HOGENOM" id="CLU_2210392_0_0_1"/>
<proteinExistence type="predicted"/>
<reference evidence="2 3" key="1">
    <citation type="journal article" date="2012" name="New Phytol.">
        <title>Insight into trade-off between wood decay and parasitism from the genome of a fungal forest pathogen.</title>
        <authorList>
            <person name="Olson A."/>
            <person name="Aerts A."/>
            <person name="Asiegbu F."/>
            <person name="Belbahri L."/>
            <person name="Bouzid O."/>
            <person name="Broberg A."/>
            <person name="Canback B."/>
            <person name="Coutinho P.M."/>
            <person name="Cullen D."/>
            <person name="Dalman K."/>
            <person name="Deflorio G."/>
            <person name="van Diepen L.T."/>
            <person name="Dunand C."/>
            <person name="Duplessis S."/>
            <person name="Durling M."/>
            <person name="Gonthier P."/>
            <person name="Grimwood J."/>
            <person name="Fossdal C.G."/>
            <person name="Hansson D."/>
            <person name="Henrissat B."/>
            <person name="Hietala A."/>
            <person name="Himmelstrand K."/>
            <person name="Hoffmeister D."/>
            <person name="Hogberg N."/>
            <person name="James T.Y."/>
            <person name="Karlsson M."/>
            <person name="Kohler A."/>
            <person name="Kues U."/>
            <person name="Lee Y.H."/>
            <person name="Lin Y.C."/>
            <person name="Lind M."/>
            <person name="Lindquist E."/>
            <person name="Lombard V."/>
            <person name="Lucas S."/>
            <person name="Lunden K."/>
            <person name="Morin E."/>
            <person name="Murat C."/>
            <person name="Park J."/>
            <person name="Raffaello T."/>
            <person name="Rouze P."/>
            <person name="Salamov A."/>
            <person name="Schmutz J."/>
            <person name="Solheim H."/>
            <person name="Stahlberg J."/>
            <person name="Velez H."/>
            <person name="de Vries R.P."/>
            <person name="Wiebenga A."/>
            <person name="Woodward S."/>
            <person name="Yakovlev I."/>
            <person name="Garbelotto M."/>
            <person name="Martin F."/>
            <person name="Grigoriev I.V."/>
            <person name="Stenlid J."/>
        </authorList>
    </citation>
    <scope>NUCLEOTIDE SEQUENCE [LARGE SCALE GENOMIC DNA]</scope>
    <source>
        <strain evidence="2 3">TC 32-1</strain>
    </source>
</reference>
<keyword evidence="3" id="KW-1185">Reference proteome</keyword>